<accession>A0AA36APC0</accession>
<dbReference type="InterPro" id="IPR013087">
    <property type="entry name" value="Znf_C2H2_type"/>
</dbReference>
<evidence type="ECO:0000256" key="5">
    <source>
        <dbReference type="ARBA" id="ARBA00022741"/>
    </source>
</evidence>
<feature type="domain" description="C2H2-type" evidence="16">
    <location>
        <begin position="213"/>
        <end position="240"/>
    </location>
</feature>
<dbReference type="GO" id="GO:0005524">
    <property type="term" value="F:ATP binding"/>
    <property type="evidence" value="ECO:0007669"/>
    <property type="project" value="UniProtKB-UniRule"/>
</dbReference>
<evidence type="ECO:0000256" key="4">
    <source>
        <dbReference type="ARBA" id="ARBA00022737"/>
    </source>
</evidence>
<dbReference type="PROSITE" id="PS00028">
    <property type="entry name" value="ZINC_FINGER_C2H2_1"/>
    <property type="match status" value="2"/>
</dbReference>
<dbReference type="PANTHER" id="PTHR24393:SF15">
    <property type="entry name" value="IP01243P-RELATED"/>
    <property type="match status" value="1"/>
</dbReference>
<sequence length="354" mass="40504">MVKETIRIYARLKPTKYRTGLFEIENDQADGSSIVQFVVPKEFADGFVNNKKELYKFKFQNVFNQDIQQDVIFKHVAQPVVDSVLAGYNGTIFAYGQTGSGKTFTITGGAEKYADRGIIPRTLSYIFQEFSKEKKKLFHCDIRGYSFSISNYLTTDKHIHTRKKPYQCDICGKPFSVNCALTTHRYIHMGEKPYHCGVCGRIRHKCHTGERPYYCDTCGKLFSVSSDLTSHKHIHTGEQPYQCDICGKSFTQRDHFAATHISLLSKNPDCTYTVQVSYLEIYNENGYDLLDPRHEAAKMEDLPKVTLLEDPEQNIHLKNLSLQQATNEEEALNFLFVGDTNRMIAEAVDKSFMS</sequence>
<comment type="similarity">
    <text evidence="2">Belongs to the krueppel C2H2-type zinc-finger protein family.</text>
</comment>
<keyword evidence="10" id="KW-0238">DNA-binding</keyword>
<keyword evidence="12" id="KW-0539">Nucleus</keyword>
<proteinExistence type="inferred from homology"/>
<dbReference type="PROSITE" id="PS50157">
    <property type="entry name" value="ZINC_FINGER_C2H2_2"/>
    <property type="match status" value="3"/>
</dbReference>
<evidence type="ECO:0000313" key="18">
    <source>
        <dbReference type="Proteomes" id="UP001162480"/>
    </source>
</evidence>
<dbReference type="Proteomes" id="UP001162480">
    <property type="component" value="Chromosome 3"/>
</dbReference>
<keyword evidence="14" id="KW-0505">Motor protein</keyword>
<dbReference type="GO" id="GO:0000978">
    <property type="term" value="F:RNA polymerase II cis-regulatory region sequence-specific DNA binding"/>
    <property type="evidence" value="ECO:0007669"/>
    <property type="project" value="TreeGrafter"/>
</dbReference>
<evidence type="ECO:0000259" key="16">
    <source>
        <dbReference type="PROSITE" id="PS50157"/>
    </source>
</evidence>
<evidence type="ECO:0000256" key="7">
    <source>
        <dbReference type="ARBA" id="ARBA00022833"/>
    </source>
</evidence>
<dbReference type="GO" id="GO:0003777">
    <property type="term" value="F:microtubule motor activity"/>
    <property type="evidence" value="ECO:0007669"/>
    <property type="project" value="InterPro"/>
</dbReference>
<feature type="binding site" evidence="14">
    <location>
        <begin position="96"/>
        <end position="103"/>
    </location>
    <ligand>
        <name>ATP</name>
        <dbReference type="ChEBI" id="CHEBI:30616"/>
    </ligand>
</feature>
<keyword evidence="3" id="KW-0479">Metal-binding</keyword>
<dbReference type="FunFam" id="3.30.160.60:FF:001732">
    <property type="entry name" value="Zgc:162936"/>
    <property type="match status" value="1"/>
</dbReference>
<dbReference type="Gene3D" id="3.30.160.60">
    <property type="entry name" value="Classic Zinc Finger"/>
    <property type="match status" value="2"/>
</dbReference>
<dbReference type="FunFam" id="3.30.160.60:FF:001498">
    <property type="entry name" value="Zinc finger protein 404"/>
    <property type="match status" value="1"/>
</dbReference>
<organism evidence="17 18">
    <name type="scientific">Octopus vulgaris</name>
    <name type="common">Common octopus</name>
    <dbReference type="NCBI Taxonomy" id="6645"/>
    <lineage>
        <taxon>Eukaryota</taxon>
        <taxon>Metazoa</taxon>
        <taxon>Spiralia</taxon>
        <taxon>Lophotrochozoa</taxon>
        <taxon>Mollusca</taxon>
        <taxon>Cephalopoda</taxon>
        <taxon>Coleoidea</taxon>
        <taxon>Octopodiformes</taxon>
        <taxon>Octopoda</taxon>
        <taxon>Incirrata</taxon>
        <taxon>Octopodidae</taxon>
        <taxon>Octopus</taxon>
    </lineage>
</organism>
<dbReference type="GO" id="GO:0008270">
    <property type="term" value="F:zinc ion binding"/>
    <property type="evidence" value="ECO:0007669"/>
    <property type="project" value="UniProtKB-KW"/>
</dbReference>
<keyword evidence="18" id="KW-1185">Reference proteome</keyword>
<dbReference type="GO" id="GO:0007018">
    <property type="term" value="P:microtubule-based movement"/>
    <property type="evidence" value="ECO:0007669"/>
    <property type="project" value="InterPro"/>
</dbReference>
<dbReference type="GO" id="GO:0005634">
    <property type="term" value="C:nucleus"/>
    <property type="evidence" value="ECO:0007669"/>
    <property type="project" value="UniProtKB-SubCell"/>
</dbReference>
<dbReference type="Gene3D" id="3.40.850.10">
    <property type="entry name" value="Kinesin motor domain"/>
    <property type="match status" value="2"/>
</dbReference>
<dbReference type="AlphaFoldDB" id="A0AA36APC0"/>
<evidence type="ECO:0000256" key="2">
    <source>
        <dbReference type="ARBA" id="ARBA00006991"/>
    </source>
</evidence>
<evidence type="ECO:0000256" key="6">
    <source>
        <dbReference type="ARBA" id="ARBA00022771"/>
    </source>
</evidence>
<dbReference type="InterPro" id="IPR001752">
    <property type="entry name" value="Kinesin_motor_dom"/>
</dbReference>
<gene>
    <name evidence="17" type="ORF">OCTVUL_1B014753</name>
</gene>
<evidence type="ECO:0000259" key="15">
    <source>
        <dbReference type="PROSITE" id="PS50067"/>
    </source>
</evidence>
<dbReference type="PANTHER" id="PTHR24393">
    <property type="entry name" value="ZINC FINGER PROTEIN"/>
    <property type="match status" value="1"/>
</dbReference>
<keyword evidence="5 14" id="KW-0547">Nucleotide-binding</keyword>
<name>A0AA36APC0_OCTVU</name>
<evidence type="ECO:0000256" key="13">
    <source>
        <dbReference type="PROSITE-ProRule" id="PRU00042"/>
    </source>
</evidence>
<dbReference type="FunFam" id="3.30.160.60:FF:000557">
    <property type="entry name" value="zinc finger and SCAN domain-containing protein 29"/>
    <property type="match status" value="1"/>
</dbReference>
<keyword evidence="4" id="KW-0677">Repeat</keyword>
<evidence type="ECO:0000256" key="11">
    <source>
        <dbReference type="ARBA" id="ARBA00023163"/>
    </source>
</evidence>
<dbReference type="SUPFAM" id="SSF57667">
    <property type="entry name" value="beta-beta-alpha zinc fingers"/>
    <property type="match status" value="2"/>
</dbReference>
<keyword evidence="8 14" id="KW-0067">ATP-binding</keyword>
<evidence type="ECO:0000256" key="1">
    <source>
        <dbReference type="ARBA" id="ARBA00004123"/>
    </source>
</evidence>
<dbReference type="InterPro" id="IPR036236">
    <property type="entry name" value="Znf_C2H2_sf"/>
</dbReference>
<dbReference type="EMBL" id="OX597816">
    <property type="protein sequence ID" value="CAI9719219.1"/>
    <property type="molecule type" value="Genomic_DNA"/>
</dbReference>
<dbReference type="InterPro" id="IPR036961">
    <property type="entry name" value="Kinesin_motor_dom_sf"/>
</dbReference>
<evidence type="ECO:0000313" key="17">
    <source>
        <dbReference type="EMBL" id="CAI9719219.1"/>
    </source>
</evidence>
<keyword evidence="9" id="KW-0805">Transcription regulation</keyword>
<dbReference type="GO" id="GO:0008017">
    <property type="term" value="F:microtubule binding"/>
    <property type="evidence" value="ECO:0007669"/>
    <property type="project" value="InterPro"/>
</dbReference>
<keyword evidence="11" id="KW-0804">Transcription</keyword>
<feature type="domain" description="C2H2-type" evidence="16">
    <location>
        <begin position="166"/>
        <end position="193"/>
    </location>
</feature>
<comment type="similarity">
    <text evidence="14">Belongs to the TRAFAC class myosin-kinesin ATPase superfamily. Kinesin family.</text>
</comment>
<feature type="domain" description="C2H2-type" evidence="16">
    <location>
        <begin position="138"/>
        <end position="165"/>
    </location>
</feature>
<feature type="domain" description="Kinesin motor" evidence="15">
    <location>
        <begin position="5"/>
        <end position="354"/>
    </location>
</feature>
<dbReference type="GO" id="GO:0005694">
    <property type="term" value="C:chromosome"/>
    <property type="evidence" value="ECO:0007669"/>
    <property type="project" value="UniProtKB-ARBA"/>
</dbReference>
<dbReference type="PROSITE" id="PS50067">
    <property type="entry name" value="KINESIN_MOTOR_2"/>
    <property type="match status" value="1"/>
</dbReference>
<dbReference type="SMART" id="SM00129">
    <property type="entry name" value="KISc"/>
    <property type="match status" value="1"/>
</dbReference>
<dbReference type="SUPFAM" id="SSF52540">
    <property type="entry name" value="P-loop containing nucleoside triphosphate hydrolases"/>
    <property type="match status" value="1"/>
</dbReference>
<evidence type="ECO:0000256" key="14">
    <source>
        <dbReference type="PROSITE-ProRule" id="PRU00283"/>
    </source>
</evidence>
<comment type="subcellular location">
    <subcellularLocation>
        <location evidence="1">Nucleus</location>
    </subcellularLocation>
</comment>
<dbReference type="SMART" id="SM00355">
    <property type="entry name" value="ZnF_C2H2"/>
    <property type="match status" value="3"/>
</dbReference>
<dbReference type="Pfam" id="PF00225">
    <property type="entry name" value="Kinesin"/>
    <property type="match status" value="1"/>
</dbReference>
<evidence type="ECO:0000256" key="12">
    <source>
        <dbReference type="ARBA" id="ARBA00023242"/>
    </source>
</evidence>
<evidence type="ECO:0000256" key="3">
    <source>
        <dbReference type="ARBA" id="ARBA00022723"/>
    </source>
</evidence>
<protein>
    <submittedName>
        <fullName evidence="17">KIF6 isoform X1</fullName>
    </submittedName>
</protein>
<evidence type="ECO:0000256" key="8">
    <source>
        <dbReference type="ARBA" id="ARBA00022840"/>
    </source>
</evidence>
<evidence type="ECO:0000256" key="9">
    <source>
        <dbReference type="ARBA" id="ARBA00023015"/>
    </source>
</evidence>
<evidence type="ECO:0000256" key="10">
    <source>
        <dbReference type="ARBA" id="ARBA00023125"/>
    </source>
</evidence>
<reference evidence="17" key="1">
    <citation type="submission" date="2023-08" db="EMBL/GenBank/DDBJ databases">
        <authorList>
            <person name="Alioto T."/>
            <person name="Alioto T."/>
            <person name="Gomez Garrido J."/>
        </authorList>
    </citation>
    <scope>NUCLEOTIDE SEQUENCE</scope>
</reference>
<keyword evidence="7" id="KW-0862">Zinc</keyword>
<dbReference type="GO" id="GO:0001228">
    <property type="term" value="F:DNA-binding transcription activator activity, RNA polymerase II-specific"/>
    <property type="evidence" value="ECO:0007669"/>
    <property type="project" value="TreeGrafter"/>
</dbReference>
<keyword evidence="6 13" id="KW-0863">Zinc-finger</keyword>
<dbReference type="InterPro" id="IPR027417">
    <property type="entry name" value="P-loop_NTPase"/>
</dbReference>